<dbReference type="AlphaFoldDB" id="A0A9Q1CBZ3"/>
<evidence type="ECO:0000256" key="2">
    <source>
        <dbReference type="ARBA" id="ARBA00004584"/>
    </source>
</evidence>
<dbReference type="GO" id="GO:0005634">
    <property type="term" value="C:nucleus"/>
    <property type="evidence" value="ECO:0007669"/>
    <property type="project" value="UniProtKB-SubCell"/>
</dbReference>
<evidence type="ECO:0000256" key="6">
    <source>
        <dbReference type="ARBA" id="ARBA00023242"/>
    </source>
</evidence>
<dbReference type="Proteomes" id="UP001152320">
    <property type="component" value="Chromosome 5"/>
</dbReference>
<protein>
    <recommendedName>
        <fullName evidence="4">Centromere protein L</fullName>
    </recommendedName>
</protein>
<comment type="similarity">
    <text evidence="3">Belongs to the CENP-L/IML3 family.</text>
</comment>
<organism evidence="9 10">
    <name type="scientific">Holothuria leucospilota</name>
    <name type="common">Black long sea cucumber</name>
    <name type="synonym">Mertensiothuria leucospilota</name>
    <dbReference type="NCBI Taxonomy" id="206669"/>
    <lineage>
        <taxon>Eukaryota</taxon>
        <taxon>Metazoa</taxon>
        <taxon>Echinodermata</taxon>
        <taxon>Eleutherozoa</taxon>
        <taxon>Echinozoa</taxon>
        <taxon>Holothuroidea</taxon>
        <taxon>Aspidochirotacea</taxon>
        <taxon>Aspidochirotida</taxon>
        <taxon>Holothuriidae</taxon>
        <taxon>Holothuria</taxon>
    </lineage>
</organism>
<keyword evidence="6" id="KW-0539">Nucleus</keyword>
<keyword evidence="7" id="KW-0137">Centromere</keyword>
<dbReference type="PANTHER" id="PTHR31740:SF2">
    <property type="entry name" value="CENTROMERE PROTEIN L"/>
    <property type="match status" value="1"/>
</dbReference>
<evidence type="ECO:0000256" key="1">
    <source>
        <dbReference type="ARBA" id="ARBA00004123"/>
    </source>
</evidence>
<dbReference type="PANTHER" id="PTHR31740">
    <property type="entry name" value="CENTROMERE PROTEIN L"/>
    <property type="match status" value="1"/>
</dbReference>
<keyword evidence="5" id="KW-0158">Chromosome</keyword>
<comment type="subcellular location">
    <subcellularLocation>
        <location evidence="2">Chromosome</location>
        <location evidence="2">Centromere</location>
    </subcellularLocation>
    <subcellularLocation>
        <location evidence="1">Nucleus</location>
    </subcellularLocation>
</comment>
<evidence type="ECO:0000313" key="9">
    <source>
        <dbReference type="EMBL" id="KAJ8041933.1"/>
    </source>
</evidence>
<accession>A0A9Q1CBZ3</accession>
<evidence type="ECO:0000256" key="5">
    <source>
        <dbReference type="ARBA" id="ARBA00022454"/>
    </source>
</evidence>
<dbReference type="InterPro" id="IPR025204">
    <property type="entry name" value="CENP-L"/>
</dbReference>
<feature type="region of interest" description="Disordered" evidence="8">
    <location>
        <begin position="1"/>
        <end position="58"/>
    </location>
</feature>
<evidence type="ECO:0000256" key="8">
    <source>
        <dbReference type="SAM" id="MobiDB-lite"/>
    </source>
</evidence>
<dbReference type="EMBL" id="JAIZAY010000005">
    <property type="protein sequence ID" value="KAJ8041933.1"/>
    <property type="molecule type" value="Genomic_DNA"/>
</dbReference>
<keyword evidence="10" id="KW-1185">Reference proteome</keyword>
<reference evidence="9" key="1">
    <citation type="submission" date="2021-10" db="EMBL/GenBank/DDBJ databases">
        <title>Tropical sea cucumber genome reveals ecological adaptation and Cuvierian tubules defense mechanism.</title>
        <authorList>
            <person name="Chen T."/>
        </authorList>
    </citation>
    <scope>NUCLEOTIDE SEQUENCE</scope>
    <source>
        <strain evidence="9">Nanhai2018</strain>
        <tissue evidence="9">Muscle</tissue>
    </source>
</reference>
<evidence type="ECO:0000256" key="4">
    <source>
        <dbReference type="ARBA" id="ARBA00016380"/>
    </source>
</evidence>
<name>A0A9Q1CBZ3_HOLLE</name>
<evidence type="ECO:0000256" key="3">
    <source>
        <dbReference type="ARBA" id="ARBA00011060"/>
    </source>
</evidence>
<evidence type="ECO:0000313" key="10">
    <source>
        <dbReference type="Proteomes" id="UP001152320"/>
    </source>
</evidence>
<dbReference type="OrthoDB" id="8864979at2759"/>
<evidence type="ECO:0000256" key="7">
    <source>
        <dbReference type="ARBA" id="ARBA00023328"/>
    </source>
</evidence>
<dbReference type="Pfam" id="PF13092">
    <property type="entry name" value="CENP-L"/>
    <property type="match status" value="1"/>
</dbReference>
<dbReference type="GO" id="GO:0000775">
    <property type="term" value="C:chromosome, centromeric region"/>
    <property type="evidence" value="ECO:0007669"/>
    <property type="project" value="UniProtKB-SubCell"/>
</dbReference>
<feature type="compositionally biased region" description="Basic residues" evidence="8">
    <location>
        <begin position="41"/>
        <end position="52"/>
    </location>
</feature>
<proteinExistence type="inferred from homology"/>
<gene>
    <name evidence="9" type="ORF">HOLleu_12872</name>
</gene>
<comment type="caution">
    <text evidence="9">The sequence shown here is derived from an EMBL/GenBank/DDBJ whole genome shotgun (WGS) entry which is preliminary data.</text>
</comment>
<sequence length="354" mass="40081">MAGPASTPDLPISGSRHQHSTGIYTSWNGRKRRYTPYTKTPKSRKLKGKHLEKRVSSESQEADDIPLKKFVNKTWYVYQVTPLYRFKQDKASLKRYSRHLSSYLQSEAQKGIGVGGIEDDLGARALFQILPGLVDETGNAEGIEITVSQKENGRNGNKVTLTAILSSVGCRELTEMEGLPNDFERFPVLLAKGLVAPMRQTIVWLESQFDCRIRRMSFNPMLLSWMVAMWTGLYSEPMLKPVELRYTVPATLQGLSYITMTIQQEDACKLWKSIHNGDTEEVLNEEVAEFLQALETHFFHHFKIHLSAMTLNRIATPLAFVGKEGRLKILMTKGVRTVLYHLTELSLENTGLTA</sequence>